<dbReference type="GO" id="GO:0005524">
    <property type="term" value="F:ATP binding"/>
    <property type="evidence" value="ECO:0007669"/>
    <property type="project" value="UniProtKB-UniRule"/>
</dbReference>
<accession>B6BUY3</accession>
<feature type="binding site" evidence="12">
    <location>
        <position position="209"/>
    </location>
    <ligand>
        <name>Zn(2+)</name>
        <dbReference type="ChEBI" id="CHEBI:29105"/>
    </ligand>
</feature>
<dbReference type="CDD" id="cd07963">
    <property type="entry name" value="Anticodon_Ia_Cys"/>
    <property type="match status" value="1"/>
</dbReference>
<dbReference type="EC" id="6.1.1.16" evidence="12"/>
<dbReference type="GO" id="GO:0005829">
    <property type="term" value="C:cytosol"/>
    <property type="evidence" value="ECO:0007669"/>
    <property type="project" value="TreeGrafter"/>
</dbReference>
<dbReference type="STRING" id="314607.KB13_1312"/>
<evidence type="ECO:0000256" key="3">
    <source>
        <dbReference type="ARBA" id="ARBA00011245"/>
    </source>
</evidence>
<evidence type="ECO:0000256" key="2">
    <source>
        <dbReference type="ARBA" id="ARBA00005594"/>
    </source>
</evidence>
<dbReference type="Gene3D" id="3.40.50.620">
    <property type="entry name" value="HUPs"/>
    <property type="match status" value="1"/>
</dbReference>
<dbReference type="SUPFAM" id="SSF47323">
    <property type="entry name" value="Anticodon-binding domain of a subclass of class I aminoacyl-tRNA synthetases"/>
    <property type="match status" value="1"/>
</dbReference>
<gene>
    <name evidence="12 14" type="primary">cysS</name>
    <name evidence="14" type="ORF">KB13_1312</name>
</gene>
<dbReference type="InterPro" id="IPR032678">
    <property type="entry name" value="tRNA-synt_1_cat_dom"/>
</dbReference>
<dbReference type="CDD" id="cd00672">
    <property type="entry name" value="CysRS_core"/>
    <property type="match status" value="1"/>
</dbReference>
<dbReference type="SUPFAM" id="SSF52374">
    <property type="entry name" value="Nucleotidylyl transferase"/>
    <property type="match status" value="1"/>
</dbReference>
<comment type="catalytic activity">
    <reaction evidence="12">
        <text>tRNA(Cys) + L-cysteine + ATP = L-cysteinyl-tRNA(Cys) + AMP + diphosphate</text>
        <dbReference type="Rhea" id="RHEA:17773"/>
        <dbReference type="Rhea" id="RHEA-COMP:9661"/>
        <dbReference type="Rhea" id="RHEA-COMP:9679"/>
        <dbReference type="ChEBI" id="CHEBI:30616"/>
        <dbReference type="ChEBI" id="CHEBI:33019"/>
        <dbReference type="ChEBI" id="CHEBI:35235"/>
        <dbReference type="ChEBI" id="CHEBI:78442"/>
        <dbReference type="ChEBI" id="CHEBI:78517"/>
        <dbReference type="ChEBI" id="CHEBI:456215"/>
        <dbReference type="EC" id="6.1.1.16"/>
    </reaction>
</comment>
<keyword evidence="7 12" id="KW-0547">Nucleotide-binding</keyword>
<dbReference type="InterPro" id="IPR056411">
    <property type="entry name" value="CysS_C"/>
</dbReference>
<keyword evidence="6 12" id="KW-0479">Metal-binding</keyword>
<dbReference type="HAMAP" id="MF_00041">
    <property type="entry name" value="Cys_tRNA_synth"/>
    <property type="match status" value="1"/>
</dbReference>
<dbReference type="Gene3D" id="1.20.120.1910">
    <property type="entry name" value="Cysteine-tRNA ligase, C-terminal anti-codon recognition domain"/>
    <property type="match status" value="1"/>
</dbReference>
<feature type="binding site" evidence="12">
    <location>
        <position position="234"/>
    </location>
    <ligand>
        <name>Zn(2+)</name>
        <dbReference type="ChEBI" id="CHEBI:29105"/>
    </ligand>
</feature>
<evidence type="ECO:0000256" key="4">
    <source>
        <dbReference type="ARBA" id="ARBA00022490"/>
    </source>
</evidence>
<dbReference type="NCBIfam" id="TIGR00435">
    <property type="entry name" value="cysS"/>
    <property type="match status" value="1"/>
</dbReference>
<feature type="short sequence motif" description="'HIGH' region" evidence="12">
    <location>
        <begin position="30"/>
        <end position="40"/>
    </location>
</feature>
<dbReference type="InterPro" id="IPR009080">
    <property type="entry name" value="tRNAsynth_Ia_anticodon-bd"/>
</dbReference>
<comment type="cofactor">
    <cofactor evidence="12">
        <name>Zn(2+)</name>
        <dbReference type="ChEBI" id="CHEBI:29105"/>
    </cofactor>
    <text evidence="12">Binds 1 zinc ion per subunit.</text>
</comment>
<sequence length="453" mass="51909">MIKIFNTFTSKKEKFKPITENHVKMYVCGMTVYDDCHVGHARVLIVFDLIYRWFLNSGYDVQYVRNITDIDDKIINKSNDQDCKFNELTDRYIDSMHEDSKALSVIPPTFQPKATEAIPSMIKMISILVDKGFAYIGKNGDVFFEIAKFKDYGKLSKKNVDDLDAGSRVKIDDNKKSFGDFVLWKLSKENEPSWQSPWGNGRPGWHIECSAMSSDILGESFDIHGGGQDLIFPHHENEIAQSESCHGHKMANYWIHNGFVNVDDEKMSKSLGNFFTLKNVLKKYSGEVVRFFVYKSHYRSPLNYSDQNLNDAKVAVEKIYIALRPYKCIQVDLDWSKASLSKIKDALDDDFNSPKAISIIFKLINQLNKGSNNDLANEIYSVLKALGLMAIPQEEFFTKSSKIDHDHIEKLIQQRAQAKLQKDYQKADELRNEIDSLGVVLEDTASGTVWRIK</sequence>
<feature type="binding site" evidence="12">
    <location>
        <position position="269"/>
    </location>
    <ligand>
        <name>ATP</name>
        <dbReference type="ChEBI" id="CHEBI:30616"/>
    </ligand>
</feature>
<dbReference type="GO" id="GO:0008270">
    <property type="term" value="F:zinc ion binding"/>
    <property type="evidence" value="ECO:0007669"/>
    <property type="project" value="UniProtKB-UniRule"/>
</dbReference>
<dbReference type="GO" id="GO:0006423">
    <property type="term" value="P:cysteinyl-tRNA aminoacylation"/>
    <property type="evidence" value="ECO:0007669"/>
    <property type="project" value="UniProtKB-UniRule"/>
</dbReference>
<evidence type="ECO:0000259" key="13">
    <source>
        <dbReference type="SMART" id="SM00840"/>
    </source>
</evidence>
<dbReference type="InterPro" id="IPR014729">
    <property type="entry name" value="Rossmann-like_a/b/a_fold"/>
</dbReference>
<keyword evidence="4 12" id="KW-0963">Cytoplasm</keyword>
<dbReference type="InterPro" id="IPR024909">
    <property type="entry name" value="Cys-tRNA/MSH_ligase"/>
</dbReference>
<evidence type="ECO:0000256" key="12">
    <source>
        <dbReference type="HAMAP-Rule" id="MF_00041"/>
    </source>
</evidence>
<keyword evidence="8 12" id="KW-0862">Zinc</keyword>
<evidence type="ECO:0000256" key="7">
    <source>
        <dbReference type="ARBA" id="ARBA00022741"/>
    </source>
</evidence>
<dbReference type="PANTHER" id="PTHR10890:SF3">
    <property type="entry name" value="CYSTEINE--TRNA LIGASE, CYTOPLASMIC"/>
    <property type="match status" value="1"/>
</dbReference>
<dbReference type="InterPro" id="IPR015273">
    <property type="entry name" value="Cys-tRNA-synt_Ia_DALR"/>
</dbReference>
<comment type="similarity">
    <text evidence="2 12">Belongs to the class-I aminoacyl-tRNA synthetase family.</text>
</comment>
<dbReference type="Pfam" id="PF23493">
    <property type="entry name" value="CysS_C"/>
    <property type="match status" value="1"/>
</dbReference>
<dbReference type="AlphaFoldDB" id="B6BUY3"/>
<comment type="subcellular location">
    <subcellularLocation>
        <location evidence="1 12">Cytoplasm</location>
    </subcellularLocation>
</comment>
<evidence type="ECO:0000256" key="6">
    <source>
        <dbReference type="ARBA" id="ARBA00022723"/>
    </source>
</evidence>
<organism evidence="14 15">
    <name type="scientific">beta proteobacterium KB13</name>
    <dbReference type="NCBI Taxonomy" id="314607"/>
    <lineage>
        <taxon>Bacteria</taxon>
        <taxon>Pseudomonadati</taxon>
        <taxon>Pseudomonadota</taxon>
        <taxon>Betaproteobacteria</taxon>
        <taxon>Nitrosomonadales</taxon>
        <taxon>OM43 clade</taxon>
    </lineage>
</organism>
<proteinExistence type="inferred from homology"/>
<feature type="binding site" evidence="12">
    <location>
        <position position="238"/>
    </location>
    <ligand>
        <name>Zn(2+)</name>
        <dbReference type="ChEBI" id="CHEBI:29105"/>
    </ligand>
</feature>
<evidence type="ECO:0000256" key="1">
    <source>
        <dbReference type="ARBA" id="ARBA00004496"/>
    </source>
</evidence>
<feature type="domain" description="Cysteinyl-tRNA synthetase class Ia DALR" evidence="13">
    <location>
        <begin position="342"/>
        <end position="397"/>
    </location>
</feature>
<name>B6BUY3_9PROT</name>
<keyword evidence="5 12" id="KW-0436">Ligase</keyword>
<evidence type="ECO:0000256" key="10">
    <source>
        <dbReference type="ARBA" id="ARBA00022917"/>
    </source>
</evidence>
<dbReference type="eggNOG" id="COG0215">
    <property type="taxonomic scope" value="Bacteria"/>
</dbReference>
<evidence type="ECO:0000256" key="5">
    <source>
        <dbReference type="ARBA" id="ARBA00022598"/>
    </source>
</evidence>
<dbReference type="PRINTS" id="PR00983">
    <property type="entry name" value="TRNASYNTHCYS"/>
</dbReference>
<comment type="subunit">
    <text evidence="3 12">Monomer.</text>
</comment>
<feature type="short sequence motif" description="'KMSKS' region" evidence="12">
    <location>
        <begin position="266"/>
        <end position="270"/>
    </location>
</feature>
<dbReference type="Proteomes" id="UP000004188">
    <property type="component" value="Unassembled WGS sequence"/>
</dbReference>
<keyword evidence="10 12" id="KW-0648">Protein biosynthesis</keyword>
<dbReference type="Pfam" id="PF01406">
    <property type="entry name" value="tRNA-synt_1e"/>
    <property type="match status" value="1"/>
</dbReference>
<dbReference type="InterPro" id="IPR015803">
    <property type="entry name" value="Cys-tRNA-ligase"/>
</dbReference>
<dbReference type="Pfam" id="PF09190">
    <property type="entry name" value="DALR_2"/>
    <property type="match status" value="1"/>
</dbReference>
<evidence type="ECO:0000256" key="8">
    <source>
        <dbReference type="ARBA" id="ARBA00022833"/>
    </source>
</evidence>
<keyword evidence="15" id="KW-1185">Reference proteome</keyword>
<keyword evidence="11 12" id="KW-0030">Aminoacyl-tRNA synthetase</keyword>
<evidence type="ECO:0000313" key="15">
    <source>
        <dbReference type="Proteomes" id="UP000004188"/>
    </source>
</evidence>
<dbReference type="PANTHER" id="PTHR10890">
    <property type="entry name" value="CYSTEINYL-TRNA SYNTHETASE"/>
    <property type="match status" value="1"/>
</dbReference>
<dbReference type="GO" id="GO:0004817">
    <property type="term" value="F:cysteine-tRNA ligase activity"/>
    <property type="evidence" value="ECO:0007669"/>
    <property type="project" value="UniProtKB-UniRule"/>
</dbReference>
<dbReference type="SMART" id="SM00840">
    <property type="entry name" value="DALR_2"/>
    <property type="match status" value="1"/>
</dbReference>
<dbReference type="FunFam" id="3.40.50.620:FF:000009">
    <property type="entry name" value="Cysteine--tRNA ligase"/>
    <property type="match status" value="1"/>
</dbReference>
<dbReference type="EMBL" id="DS995299">
    <property type="protein sequence ID" value="EDZ65179.1"/>
    <property type="molecule type" value="Genomic_DNA"/>
</dbReference>
<evidence type="ECO:0000256" key="11">
    <source>
        <dbReference type="ARBA" id="ARBA00023146"/>
    </source>
</evidence>
<evidence type="ECO:0000313" key="14">
    <source>
        <dbReference type="EMBL" id="EDZ65179.1"/>
    </source>
</evidence>
<feature type="binding site" evidence="12">
    <location>
        <position position="28"/>
    </location>
    <ligand>
        <name>Zn(2+)</name>
        <dbReference type="ChEBI" id="CHEBI:29105"/>
    </ligand>
</feature>
<dbReference type="HOGENOM" id="CLU_013528_0_1_4"/>
<keyword evidence="9 12" id="KW-0067">ATP-binding</keyword>
<reference evidence="15" key="1">
    <citation type="journal article" date="2012" name="Stand. Genomic Sci.">
        <title>Genome sequence of strain HIMB624, a cultured representative from the OM43 clade of marine Betaproteobacteria.</title>
        <authorList>
            <person name="Huggett M.J."/>
            <person name="Hayakawa D.H."/>
            <person name="Rappe M.S."/>
        </authorList>
    </citation>
    <scope>NUCLEOTIDE SEQUENCE [LARGE SCALE GENOMIC DNA]</scope>
    <source>
        <strain evidence="15">KB13</strain>
    </source>
</reference>
<protein>
    <recommendedName>
        <fullName evidence="12">Cysteine--tRNA ligase</fullName>
        <ecNumber evidence="12">6.1.1.16</ecNumber>
    </recommendedName>
    <alternativeName>
        <fullName evidence="12">Cysteinyl-tRNA synthetase</fullName>
        <shortName evidence="12">CysRS</shortName>
    </alternativeName>
</protein>
<evidence type="ECO:0000256" key="9">
    <source>
        <dbReference type="ARBA" id="ARBA00022840"/>
    </source>
</evidence>